<protein>
    <submittedName>
        <fullName evidence="2">Uncharacterized protein</fullName>
    </submittedName>
</protein>
<evidence type="ECO:0000313" key="2">
    <source>
        <dbReference type="EMBL" id="KAJ8887829.1"/>
    </source>
</evidence>
<proteinExistence type="predicted"/>
<organism evidence="2 3">
    <name type="scientific">Dryococelus australis</name>
    <dbReference type="NCBI Taxonomy" id="614101"/>
    <lineage>
        <taxon>Eukaryota</taxon>
        <taxon>Metazoa</taxon>
        <taxon>Ecdysozoa</taxon>
        <taxon>Arthropoda</taxon>
        <taxon>Hexapoda</taxon>
        <taxon>Insecta</taxon>
        <taxon>Pterygota</taxon>
        <taxon>Neoptera</taxon>
        <taxon>Polyneoptera</taxon>
        <taxon>Phasmatodea</taxon>
        <taxon>Verophasmatodea</taxon>
        <taxon>Anareolatae</taxon>
        <taxon>Phasmatidae</taxon>
        <taxon>Eurycanthinae</taxon>
        <taxon>Dryococelus</taxon>
    </lineage>
</organism>
<keyword evidence="3" id="KW-1185">Reference proteome</keyword>
<dbReference type="EMBL" id="JARBHB010000004">
    <property type="protein sequence ID" value="KAJ8887829.1"/>
    <property type="molecule type" value="Genomic_DNA"/>
</dbReference>
<accession>A0ABQ9HUU1</accession>
<name>A0ABQ9HUU1_9NEOP</name>
<sequence length="362" mass="40168">MCGRERRDSPSFLGDTDRQLSGLGKQRPALPCGAWCKPTLQGLWVRPSIRNGPGCDEGTGVVCVGPEGEEQNCGGVETRGRALVFGRVALLVQRVTRAIIELPFTTVQPLVLCATCTRAVFFKSIVVHDLLCGDSTPIGIEELRCRPPVIRVRKFKTPNNCLSNYEKRICVRKLHRNSRSQSSKKWRRRAVNSSPRVFLLFILASHRGEPSSTPGWITPGFSQVGIVPDDAAGRQAFSGISRFPHPCIPALLHSHLIQSSSGMFLHLVENGGQLSPSTVTADNQCAVDIDICVNKTVESSLRVIELANFSRLYVRAPGKRLRQDPFPENLLRHYPYSENRLHQDPFPETGYSKTRLLRTGYG</sequence>
<comment type="caution">
    <text evidence="2">The sequence shown here is derived from an EMBL/GenBank/DDBJ whole genome shotgun (WGS) entry which is preliminary data.</text>
</comment>
<gene>
    <name evidence="2" type="ORF">PR048_014047</name>
</gene>
<evidence type="ECO:0000313" key="3">
    <source>
        <dbReference type="Proteomes" id="UP001159363"/>
    </source>
</evidence>
<feature type="region of interest" description="Disordered" evidence="1">
    <location>
        <begin position="1"/>
        <end position="24"/>
    </location>
</feature>
<reference evidence="2 3" key="1">
    <citation type="submission" date="2023-02" db="EMBL/GenBank/DDBJ databases">
        <title>LHISI_Scaffold_Assembly.</title>
        <authorList>
            <person name="Stuart O.P."/>
            <person name="Cleave R."/>
            <person name="Magrath M.J.L."/>
            <person name="Mikheyev A.S."/>
        </authorList>
    </citation>
    <scope>NUCLEOTIDE SEQUENCE [LARGE SCALE GENOMIC DNA]</scope>
    <source>
        <strain evidence="2">Daus_M_001</strain>
        <tissue evidence="2">Leg muscle</tissue>
    </source>
</reference>
<dbReference type="Proteomes" id="UP001159363">
    <property type="component" value="Chromosome X"/>
</dbReference>
<evidence type="ECO:0000256" key="1">
    <source>
        <dbReference type="SAM" id="MobiDB-lite"/>
    </source>
</evidence>